<dbReference type="GO" id="GO:0005576">
    <property type="term" value="C:extracellular region"/>
    <property type="evidence" value="ECO:0007669"/>
    <property type="project" value="UniProtKB-SubCell"/>
</dbReference>
<evidence type="ECO:0000256" key="5">
    <source>
        <dbReference type="ARBA" id="ARBA00022729"/>
    </source>
</evidence>
<dbReference type="EMBL" id="PGOL01004746">
    <property type="protein sequence ID" value="PKI36640.1"/>
    <property type="molecule type" value="Genomic_DNA"/>
</dbReference>
<dbReference type="InterPro" id="IPR010264">
    <property type="entry name" value="Self-incomp_S1"/>
</dbReference>
<dbReference type="STRING" id="22663.A0A2I0HYM6"/>
<evidence type="ECO:0000256" key="3">
    <source>
        <dbReference type="ARBA" id="ARBA00022471"/>
    </source>
</evidence>
<proteinExistence type="inferred from homology"/>
<evidence type="ECO:0000256" key="4">
    <source>
        <dbReference type="ARBA" id="ARBA00022525"/>
    </source>
</evidence>
<reference evidence="7 8" key="1">
    <citation type="submission" date="2017-11" db="EMBL/GenBank/DDBJ databases">
        <title>De-novo sequencing of pomegranate (Punica granatum L.) genome.</title>
        <authorList>
            <person name="Akparov Z."/>
            <person name="Amiraslanov A."/>
            <person name="Hajiyeva S."/>
            <person name="Abbasov M."/>
            <person name="Kaur K."/>
            <person name="Hamwieh A."/>
            <person name="Solovyev V."/>
            <person name="Salamov A."/>
            <person name="Braich B."/>
            <person name="Kosarev P."/>
            <person name="Mahmoud A."/>
            <person name="Hajiyev E."/>
            <person name="Babayeva S."/>
            <person name="Izzatullayeva V."/>
            <person name="Mammadov A."/>
            <person name="Mammadov A."/>
            <person name="Sharifova S."/>
            <person name="Ojaghi J."/>
            <person name="Eynullazada K."/>
            <person name="Bayramov B."/>
            <person name="Abdulazimova A."/>
            <person name="Shahmuradov I."/>
        </authorList>
    </citation>
    <scope>NUCLEOTIDE SEQUENCE [LARGE SCALE GENOMIC DNA]</scope>
    <source>
        <strain evidence="8">cv. AG2017</strain>
        <tissue evidence="7">Leaf</tissue>
    </source>
</reference>
<keyword evidence="5 6" id="KW-0732">Signal</keyword>
<protein>
    <recommendedName>
        <fullName evidence="6">S-protein homolog</fullName>
    </recommendedName>
</protein>
<dbReference type="GO" id="GO:0060320">
    <property type="term" value="P:rejection of self pollen"/>
    <property type="evidence" value="ECO:0007669"/>
    <property type="project" value="UniProtKB-KW"/>
</dbReference>
<evidence type="ECO:0000313" key="7">
    <source>
        <dbReference type="EMBL" id="PKI36640.1"/>
    </source>
</evidence>
<dbReference type="Pfam" id="PF05938">
    <property type="entry name" value="Self-incomp_S1"/>
    <property type="match status" value="1"/>
</dbReference>
<sequence>MSLIKRSSFFFLVSLLVLWGAPTMTTASDSAHTDIFQFKQKVRVEVNNVLSSPVTIHCKSKDNDLGSHVINAHGLYSFGFNVNFIGTTLFFCGVSLQGKRVTFDVYKASRDQSRCPHFCEWHVDTNGVEGFKPSAKAPDIVIPWK</sequence>
<dbReference type="PANTHER" id="PTHR31232:SF43">
    <property type="entry name" value="S-PROTEIN HOMOLOG 29-RELATED"/>
    <property type="match status" value="1"/>
</dbReference>
<feature type="chain" id="PRO_5025085038" description="S-protein homolog" evidence="6">
    <location>
        <begin position="28"/>
        <end position="145"/>
    </location>
</feature>
<evidence type="ECO:0000256" key="2">
    <source>
        <dbReference type="ARBA" id="ARBA00005581"/>
    </source>
</evidence>
<dbReference type="PANTHER" id="PTHR31232">
    <property type="match status" value="1"/>
</dbReference>
<dbReference type="Proteomes" id="UP000233551">
    <property type="component" value="Unassembled WGS sequence"/>
</dbReference>
<evidence type="ECO:0000256" key="6">
    <source>
        <dbReference type="RuleBase" id="RU367044"/>
    </source>
</evidence>
<comment type="caution">
    <text evidence="7">The sequence shown here is derived from an EMBL/GenBank/DDBJ whole genome shotgun (WGS) entry which is preliminary data.</text>
</comment>
<keyword evidence="8" id="KW-1185">Reference proteome</keyword>
<feature type="signal peptide" evidence="6">
    <location>
        <begin position="1"/>
        <end position="27"/>
    </location>
</feature>
<comment type="similarity">
    <text evidence="2 6">Belongs to the plant self-incompatibility (S1) protein family.</text>
</comment>
<evidence type="ECO:0000313" key="8">
    <source>
        <dbReference type="Proteomes" id="UP000233551"/>
    </source>
</evidence>
<dbReference type="AlphaFoldDB" id="A0A2I0HYM6"/>
<organism evidence="7 8">
    <name type="scientific">Punica granatum</name>
    <name type="common">Pomegranate</name>
    <dbReference type="NCBI Taxonomy" id="22663"/>
    <lineage>
        <taxon>Eukaryota</taxon>
        <taxon>Viridiplantae</taxon>
        <taxon>Streptophyta</taxon>
        <taxon>Embryophyta</taxon>
        <taxon>Tracheophyta</taxon>
        <taxon>Spermatophyta</taxon>
        <taxon>Magnoliopsida</taxon>
        <taxon>eudicotyledons</taxon>
        <taxon>Gunneridae</taxon>
        <taxon>Pentapetalae</taxon>
        <taxon>rosids</taxon>
        <taxon>malvids</taxon>
        <taxon>Myrtales</taxon>
        <taxon>Lythraceae</taxon>
        <taxon>Punica</taxon>
    </lineage>
</organism>
<gene>
    <name evidence="7" type="ORF">CRG98_042966</name>
</gene>
<name>A0A2I0HYM6_PUNGR</name>
<evidence type="ECO:0000256" key="1">
    <source>
        <dbReference type="ARBA" id="ARBA00004613"/>
    </source>
</evidence>
<keyword evidence="4 6" id="KW-0964">Secreted</keyword>
<accession>A0A2I0HYM6</accession>
<keyword evidence="3 6" id="KW-0713">Self-incompatibility</keyword>
<comment type="subcellular location">
    <subcellularLocation>
        <location evidence="1 6">Secreted</location>
    </subcellularLocation>
</comment>